<keyword evidence="3" id="KW-1185">Reference proteome</keyword>
<dbReference type="AlphaFoldDB" id="A0A9Q1EVC5"/>
<name>A0A9Q1EVC5_SYNKA</name>
<accession>A0A9Q1EVC5</accession>
<dbReference type="Proteomes" id="UP001152622">
    <property type="component" value="Chromosome 12"/>
</dbReference>
<organism evidence="2 3">
    <name type="scientific">Synaphobranchus kaupii</name>
    <name type="common">Kaup's arrowtooth eel</name>
    <dbReference type="NCBI Taxonomy" id="118154"/>
    <lineage>
        <taxon>Eukaryota</taxon>
        <taxon>Metazoa</taxon>
        <taxon>Chordata</taxon>
        <taxon>Craniata</taxon>
        <taxon>Vertebrata</taxon>
        <taxon>Euteleostomi</taxon>
        <taxon>Actinopterygii</taxon>
        <taxon>Neopterygii</taxon>
        <taxon>Teleostei</taxon>
        <taxon>Anguilliformes</taxon>
        <taxon>Synaphobranchidae</taxon>
        <taxon>Synaphobranchus</taxon>
    </lineage>
</organism>
<evidence type="ECO:0000313" key="2">
    <source>
        <dbReference type="EMBL" id="KAJ8345698.1"/>
    </source>
</evidence>
<evidence type="ECO:0000256" key="1">
    <source>
        <dbReference type="SAM" id="MobiDB-lite"/>
    </source>
</evidence>
<proteinExistence type="predicted"/>
<evidence type="ECO:0000313" key="3">
    <source>
        <dbReference type="Proteomes" id="UP001152622"/>
    </source>
</evidence>
<feature type="region of interest" description="Disordered" evidence="1">
    <location>
        <begin position="1"/>
        <end position="20"/>
    </location>
</feature>
<comment type="caution">
    <text evidence="2">The sequence shown here is derived from an EMBL/GenBank/DDBJ whole genome shotgun (WGS) entry which is preliminary data.</text>
</comment>
<sequence>MRPPLSATASSPSSSNSLFSEGVAAVDTQVPKSCPPLAHGAVGQGPVPICPTLVAAEKGATSPKVCHIPMGALL</sequence>
<dbReference type="EMBL" id="JAINUF010000012">
    <property type="protein sequence ID" value="KAJ8345698.1"/>
    <property type="molecule type" value="Genomic_DNA"/>
</dbReference>
<protein>
    <submittedName>
        <fullName evidence="2">Uncharacterized protein</fullName>
    </submittedName>
</protein>
<reference evidence="2" key="1">
    <citation type="journal article" date="2023" name="Science">
        <title>Genome structures resolve the early diversification of teleost fishes.</title>
        <authorList>
            <person name="Parey E."/>
            <person name="Louis A."/>
            <person name="Montfort J."/>
            <person name="Bouchez O."/>
            <person name="Roques C."/>
            <person name="Iampietro C."/>
            <person name="Lluch J."/>
            <person name="Castinel A."/>
            <person name="Donnadieu C."/>
            <person name="Desvignes T."/>
            <person name="Floi Bucao C."/>
            <person name="Jouanno E."/>
            <person name="Wen M."/>
            <person name="Mejri S."/>
            <person name="Dirks R."/>
            <person name="Jansen H."/>
            <person name="Henkel C."/>
            <person name="Chen W.J."/>
            <person name="Zahm M."/>
            <person name="Cabau C."/>
            <person name="Klopp C."/>
            <person name="Thompson A.W."/>
            <person name="Robinson-Rechavi M."/>
            <person name="Braasch I."/>
            <person name="Lecointre G."/>
            <person name="Bobe J."/>
            <person name="Postlethwait J.H."/>
            <person name="Berthelot C."/>
            <person name="Roest Crollius H."/>
            <person name="Guiguen Y."/>
        </authorList>
    </citation>
    <scope>NUCLEOTIDE SEQUENCE</scope>
    <source>
        <strain evidence="2">WJC10195</strain>
    </source>
</reference>
<gene>
    <name evidence="2" type="ORF">SKAU_G00298910</name>
</gene>